<evidence type="ECO:0000256" key="10">
    <source>
        <dbReference type="SAM" id="SignalP"/>
    </source>
</evidence>
<keyword evidence="4 8" id="KW-0812">Transmembrane</keyword>
<evidence type="ECO:0000256" key="5">
    <source>
        <dbReference type="ARBA" id="ARBA00023077"/>
    </source>
</evidence>
<dbReference type="InterPro" id="IPR039426">
    <property type="entry name" value="TonB-dep_rcpt-like"/>
</dbReference>
<keyword evidence="7 8" id="KW-0998">Cell outer membrane</keyword>
<dbReference type="Gene3D" id="2.170.130.10">
    <property type="entry name" value="TonB-dependent receptor, plug domain"/>
    <property type="match status" value="1"/>
</dbReference>
<keyword evidence="5 9" id="KW-0798">TonB box</keyword>
<dbReference type="InterPro" id="IPR023996">
    <property type="entry name" value="TonB-dep_OMP_SusC/RagA"/>
</dbReference>
<dbReference type="SUPFAM" id="SSF56935">
    <property type="entry name" value="Porins"/>
    <property type="match status" value="1"/>
</dbReference>
<feature type="chain" id="PRO_5029592480" evidence="10">
    <location>
        <begin position="22"/>
        <end position="1102"/>
    </location>
</feature>
<dbReference type="AlphaFoldDB" id="A0A7J5U0I9"/>
<reference evidence="13 14" key="1">
    <citation type="submission" date="2019-10" db="EMBL/GenBank/DDBJ databases">
        <title>Rudanella paleaurantiibacter sp. nov., isolated from sludge.</title>
        <authorList>
            <person name="Xu S.Q."/>
        </authorList>
    </citation>
    <scope>NUCLEOTIDE SEQUENCE [LARGE SCALE GENOMIC DNA]</scope>
    <source>
        <strain evidence="13 14">HX-22-17</strain>
    </source>
</reference>
<feature type="signal peptide" evidence="10">
    <location>
        <begin position="1"/>
        <end position="21"/>
    </location>
</feature>
<evidence type="ECO:0000256" key="3">
    <source>
        <dbReference type="ARBA" id="ARBA00022452"/>
    </source>
</evidence>
<evidence type="ECO:0000256" key="9">
    <source>
        <dbReference type="RuleBase" id="RU003357"/>
    </source>
</evidence>
<dbReference type="InterPro" id="IPR037066">
    <property type="entry name" value="Plug_dom_sf"/>
</dbReference>
<dbReference type="EMBL" id="WELI01000003">
    <property type="protein sequence ID" value="KAB7731266.1"/>
    <property type="molecule type" value="Genomic_DNA"/>
</dbReference>
<dbReference type="InterPro" id="IPR000531">
    <property type="entry name" value="Beta-barrel_TonB"/>
</dbReference>
<evidence type="ECO:0000256" key="6">
    <source>
        <dbReference type="ARBA" id="ARBA00023136"/>
    </source>
</evidence>
<evidence type="ECO:0000256" key="2">
    <source>
        <dbReference type="ARBA" id="ARBA00022448"/>
    </source>
</evidence>
<keyword evidence="14" id="KW-1185">Reference proteome</keyword>
<evidence type="ECO:0000256" key="1">
    <source>
        <dbReference type="ARBA" id="ARBA00004571"/>
    </source>
</evidence>
<evidence type="ECO:0000259" key="12">
    <source>
        <dbReference type="Pfam" id="PF07715"/>
    </source>
</evidence>
<dbReference type="PROSITE" id="PS52016">
    <property type="entry name" value="TONB_DEPENDENT_REC_3"/>
    <property type="match status" value="1"/>
</dbReference>
<sequence>MREKLLLSLVLCWLISLSVFAQSRTVTGVITSTEDGSPLPGVNVLVKGSQNGTTTAADGRFTLNNVPANATLQVSFVGYENLDIQVGNRATINAQLKPDVRQLGEVVVTALGLEQSRDQFGSAASQVKGTAVAQSGEATLINGLSGKASGVQIVRSSGDPGAGSYIQIRGQSTISGSLQPLIVLDGIPINNSTLGNSTEGVAQQSRLNDINPEDIASVEILKGASAAAIWGTRAANGVIVITTKRGSAGQGKINVNFKSTLSLDQVYRTQPLQNKFGSGIFGIYQFVPSGGLSWGDRIADRSGAADAQITSPTAPGYAGYFEAADGTRLYRIPDGNAANPHGGKNSRDVYDFRDTFFKTGYFTDNTVSLSGGDPNGNFYISLGDLNQQGVIKHNSDYRRTTARVNTERRFNSFIKTSATFGFTKTTSDRVQQGSNLSGLYLGGLRTPADFNVLPEVGTYYAPNGEIFANRQRAYRNPLGSSTRSTYDNPIWTQKNVRSTSEVDRYIGKLELTLSPFKWLDVVSRVGIDSFTDSRRDFWPTLASSNPGGLLSLNSVSETQTDVQVFGNARYQINNDLNLNAIVGMNLNNRVFKNNSGFARSFILGDNPPPSDISNAQPTNKDPGYGFSQQRTAALYATANLGYRDYLFLNLTGRGESASTFGKNTTRTFFYPAADVAFQFTEALPTLKDSQTLSFGKVRLSYGEVGVQPGPYNTVTYYGPGGIGESWGPFLDALAYGNGGYQQSSVLGNPAIQPERKREFEGGVDLRFLRDRFSLSATYFQNTTQAAILSVATAPSTGFTSRTGNAAEISNKGIELDLGANILQGDGFTWNMNANFTRLRNKVNSLSGTTSLFLAGFAGTSSRAVEGYPLGVLWGGDFLRDGSGNLILERGFPQASPQESVIGDPNPDFKLGIGNTFAYKGLSLYVLWDMQVGGQIWGGTRGILDYFGRSDRSANEVTATQDLRVYNTDNDQYGDANGIIRAGTTFRGNIVDFGGGPVALTESWYKDLGGGFGPVSSQFIEKADWQRLREVTLSYSLKTPGFRQKTRLSSVDFSVTGRNLLIISPFVGNDPETNLTGTSNGRGLEYFNNPATRSVLFTVRINY</sequence>
<dbReference type="InterPro" id="IPR023997">
    <property type="entry name" value="TonB-dep_OMP_SusC/RagA_CS"/>
</dbReference>
<comment type="similarity">
    <text evidence="8 9">Belongs to the TonB-dependent receptor family.</text>
</comment>
<organism evidence="13 14">
    <name type="scientific">Rudanella paleaurantiibacter</name>
    <dbReference type="NCBI Taxonomy" id="2614655"/>
    <lineage>
        <taxon>Bacteria</taxon>
        <taxon>Pseudomonadati</taxon>
        <taxon>Bacteroidota</taxon>
        <taxon>Cytophagia</taxon>
        <taxon>Cytophagales</taxon>
        <taxon>Cytophagaceae</taxon>
        <taxon>Rudanella</taxon>
    </lineage>
</organism>
<comment type="caution">
    <text evidence="13">The sequence shown here is derived from an EMBL/GenBank/DDBJ whole genome shotgun (WGS) entry which is preliminary data.</text>
</comment>
<gene>
    <name evidence="13" type="ORF">F5984_10720</name>
</gene>
<dbReference type="SUPFAM" id="SSF49464">
    <property type="entry name" value="Carboxypeptidase regulatory domain-like"/>
    <property type="match status" value="1"/>
</dbReference>
<dbReference type="InterPro" id="IPR008969">
    <property type="entry name" value="CarboxyPept-like_regulatory"/>
</dbReference>
<protein>
    <submittedName>
        <fullName evidence="13">SusC/RagA family TonB-linked outer membrane protein</fullName>
    </submittedName>
</protein>
<dbReference type="Gene3D" id="2.40.170.20">
    <property type="entry name" value="TonB-dependent receptor, beta-barrel domain"/>
    <property type="match status" value="1"/>
</dbReference>
<dbReference type="InterPro" id="IPR012910">
    <property type="entry name" value="Plug_dom"/>
</dbReference>
<proteinExistence type="inferred from homology"/>
<evidence type="ECO:0000313" key="14">
    <source>
        <dbReference type="Proteomes" id="UP000488299"/>
    </source>
</evidence>
<evidence type="ECO:0000313" key="13">
    <source>
        <dbReference type="EMBL" id="KAB7731266.1"/>
    </source>
</evidence>
<name>A0A7J5U0I9_9BACT</name>
<evidence type="ECO:0000256" key="8">
    <source>
        <dbReference type="PROSITE-ProRule" id="PRU01360"/>
    </source>
</evidence>
<accession>A0A7J5U0I9</accession>
<dbReference type="Gene3D" id="2.60.40.1120">
    <property type="entry name" value="Carboxypeptidase-like, regulatory domain"/>
    <property type="match status" value="1"/>
</dbReference>
<dbReference type="RefSeq" id="WP_152124243.1">
    <property type="nucleotide sequence ID" value="NZ_WELI01000003.1"/>
</dbReference>
<feature type="domain" description="TonB-dependent receptor-like beta-barrel" evidence="11">
    <location>
        <begin position="472"/>
        <end position="853"/>
    </location>
</feature>
<dbReference type="Pfam" id="PF07715">
    <property type="entry name" value="Plug"/>
    <property type="match status" value="1"/>
</dbReference>
<dbReference type="InterPro" id="IPR036942">
    <property type="entry name" value="Beta-barrel_TonB_sf"/>
</dbReference>
<evidence type="ECO:0000259" key="11">
    <source>
        <dbReference type="Pfam" id="PF00593"/>
    </source>
</evidence>
<comment type="subcellular location">
    <subcellularLocation>
        <location evidence="1 8">Cell outer membrane</location>
        <topology evidence="1 8">Multi-pass membrane protein</topology>
    </subcellularLocation>
</comment>
<keyword evidence="6 8" id="KW-0472">Membrane</keyword>
<dbReference type="Pfam" id="PF13715">
    <property type="entry name" value="CarbopepD_reg_2"/>
    <property type="match status" value="1"/>
</dbReference>
<dbReference type="NCBIfam" id="TIGR04057">
    <property type="entry name" value="SusC_RagA_signa"/>
    <property type="match status" value="1"/>
</dbReference>
<keyword evidence="2 8" id="KW-0813">Transport</keyword>
<evidence type="ECO:0000256" key="4">
    <source>
        <dbReference type="ARBA" id="ARBA00022692"/>
    </source>
</evidence>
<evidence type="ECO:0000256" key="7">
    <source>
        <dbReference type="ARBA" id="ARBA00023237"/>
    </source>
</evidence>
<dbReference type="Proteomes" id="UP000488299">
    <property type="component" value="Unassembled WGS sequence"/>
</dbReference>
<feature type="domain" description="TonB-dependent receptor plug" evidence="12">
    <location>
        <begin position="122"/>
        <end position="238"/>
    </location>
</feature>
<keyword evidence="10" id="KW-0732">Signal</keyword>
<dbReference type="NCBIfam" id="TIGR04056">
    <property type="entry name" value="OMP_RagA_SusC"/>
    <property type="match status" value="1"/>
</dbReference>
<dbReference type="Pfam" id="PF00593">
    <property type="entry name" value="TonB_dep_Rec_b-barrel"/>
    <property type="match status" value="1"/>
</dbReference>
<keyword evidence="3 8" id="KW-1134">Transmembrane beta strand</keyword>
<dbReference type="GO" id="GO:0009279">
    <property type="term" value="C:cell outer membrane"/>
    <property type="evidence" value="ECO:0007669"/>
    <property type="project" value="UniProtKB-SubCell"/>
</dbReference>